<keyword evidence="2" id="KW-1185">Reference proteome</keyword>
<dbReference type="EMBL" id="KL142395">
    <property type="protein sequence ID" value="KDR70913.1"/>
    <property type="molecule type" value="Genomic_DNA"/>
</dbReference>
<name>A0A067SVX7_GALM3</name>
<dbReference type="Proteomes" id="UP000027222">
    <property type="component" value="Unassembled WGS sequence"/>
</dbReference>
<gene>
    <name evidence="1" type="ORF">GALMADRAFT_144383</name>
</gene>
<protein>
    <submittedName>
        <fullName evidence="1">Uncharacterized protein</fullName>
    </submittedName>
</protein>
<dbReference type="HOGENOM" id="CLU_163510_0_0_1"/>
<dbReference type="AlphaFoldDB" id="A0A067SVX7"/>
<evidence type="ECO:0000313" key="2">
    <source>
        <dbReference type="Proteomes" id="UP000027222"/>
    </source>
</evidence>
<evidence type="ECO:0000313" key="1">
    <source>
        <dbReference type="EMBL" id="KDR70913.1"/>
    </source>
</evidence>
<organism evidence="1 2">
    <name type="scientific">Galerina marginata (strain CBS 339.88)</name>
    <dbReference type="NCBI Taxonomy" id="685588"/>
    <lineage>
        <taxon>Eukaryota</taxon>
        <taxon>Fungi</taxon>
        <taxon>Dikarya</taxon>
        <taxon>Basidiomycota</taxon>
        <taxon>Agaricomycotina</taxon>
        <taxon>Agaricomycetes</taxon>
        <taxon>Agaricomycetidae</taxon>
        <taxon>Agaricales</taxon>
        <taxon>Agaricineae</taxon>
        <taxon>Strophariaceae</taxon>
        <taxon>Galerina</taxon>
    </lineage>
</organism>
<reference evidence="2" key="1">
    <citation type="journal article" date="2014" name="Proc. Natl. Acad. Sci. U.S.A.">
        <title>Extensive sampling of basidiomycete genomes demonstrates inadequacy of the white-rot/brown-rot paradigm for wood decay fungi.</title>
        <authorList>
            <person name="Riley R."/>
            <person name="Salamov A.A."/>
            <person name="Brown D.W."/>
            <person name="Nagy L.G."/>
            <person name="Floudas D."/>
            <person name="Held B.W."/>
            <person name="Levasseur A."/>
            <person name="Lombard V."/>
            <person name="Morin E."/>
            <person name="Otillar R."/>
            <person name="Lindquist E.A."/>
            <person name="Sun H."/>
            <person name="LaButti K.M."/>
            <person name="Schmutz J."/>
            <person name="Jabbour D."/>
            <person name="Luo H."/>
            <person name="Baker S.E."/>
            <person name="Pisabarro A.G."/>
            <person name="Walton J.D."/>
            <person name="Blanchette R.A."/>
            <person name="Henrissat B."/>
            <person name="Martin F."/>
            <person name="Cullen D."/>
            <person name="Hibbett D.S."/>
            <person name="Grigoriev I.V."/>
        </authorList>
    </citation>
    <scope>NUCLEOTIDE SEQUENCE [LARGE SCALE GENOMIC DNA]</scope>
    <source>
        <strain evidence="2">CBS 339.88</strain>
    </source>
</reference>
<accession>A0A067SVX7</accession>
<sequence length="96" mass="10979">MQAASTECASQEANRRKVACKKYYERHKDRLQAKARERAARAKSKRLLCETPAESAVRKLRHREAVAKHRENKRQRQLAFVARNACTKDASAPTDA</sequence>
<proteinExistence type="predicted"/>